<feature type="domain" description="Flagellin N-terminal" evidence="5">
    <location>
        <begin position="5"/>
        <end position="140"/>
    </location>
</feature>
<accession>A0A4S4FIH4</accession>
<dbReference type="SUPFAM" id="SSF64518">
    <property type="entry name" value="Phase 1 flagellin"/>
    <property type="match status" value="1"/>
</dbReference>
<reference evidence="7 8" key="1">
    <citation type="submission" date="2019-04" db="EMBL/GenBank/DDBJ databases">
        <authorList>
            <person name="Jiang L."/>
        </authorList>
    </citation>
    <scope>NUCLEOTIDE SEQUENCE [LARGE SCALE GENOMIC DNA]</scope>
    <source>
        <strain evidence="7 8">YIM 131853</strain>
    </source>
</reference>
<dbReference type="Gene3D" id="3.30.70.2120">
    <property type="match status" value="1"/>
</dbReference>
<gene>
    <name evidence="7" type="ORF">E6C64_13425</name>
</gene>
<name>A0A4S4FIH4_9MICO</name>
<keyword evidence="8" id="KW-1185">Reference proteome</keyword>
<dbReference type="OrthoDB" id="9796789at2"/>
<dbReference type="Proteomes" id="UP000309133">
    <property type="component" value="Unassembled WGS sequence"/>
</dbReference>
<dbReference type="InterPro" id="IPR046358">
    <property type="entry name" value="Flagellin_C"/>
</dbReference>
<comment type="caution">
    <text evidence="7">The sequence shown here is derived from an EMBL/GenBank/DDBJ whole genome shotgun (WGS) entry which is preliminary data.</text>
</comment>
<dbReference type="GO" id="GO:0005198">
    <property type="term" value="F:structural molecule activity"/>
    <property type="evidence" value="ECO:0007669"/>
    <property type="project" value="UniProtKB-UniRule"/>
</dbReference>
<dbReference type="Gene3D" id="6.10.10.10">
    <property type="entry name" value="Flagellar export chaperone, C-terminal domain"/>
    <property type="match status" value="1"/>
</dbReference>
<evidence type="ECO:0000256" key="4">
    <source>
        <dbReference type="RuleBase" id="RU362073"/>
    </source>
</evidence>
<sequence>MGLQINTNVSALNTYRNLSANQASLSKSLEKLSSGLRINRASDDAAGLVISEGLKAQIGGLTVAARNAQDGTSVVQTAEGALAESHSILQRLRDLAVQAANGTNDTNARAAIGAEATSLTDELTRISTSTKFNGTALLTGGSMTFQVGSNSGETISVNLANVSSVASALTSVSGANFTIATPSTVAGNFVFTTTGAAATTATVAMGTAGAYTTVGGVADKLNSDTGFAANFNASVDSGTGKLVVTAKNGGTVAATAPGTGAATGSTFTGAIDFSSASGASAAIATIDTQIAAISTARASLGAVSNRFDHAIANINVAIENLSASKSRITDTDMAQEMVSYTRGQILAQAGVSMLAQANQQPQLALKLLG</sequence>
<dbReference type="Gene3D" id="6.10.280.190">
    <property type="match status" value="1"/>
</dbReference>
<evidence type="ECO:0000256" key="3">
    <source>
        <dbReference type="ARBA" id="ARBA00023143"/>
    </source>
</evidence>
<dbReference type="Gene3D" id="1.20.1330.10">
    <property type="entry name" value="f41 fragment of flagellin, N-terminal domain"/>
    <property type="match status" value="1"/>
</dbReference>
<protein>
    <recommendedName>
        <fullName evidence="2 4">Flagellin</fullName>
    </recommendedName>
</protein>
<dbReference type="Pfam" id="PF00669">
    <property type="entry name" value="Flagellin_N"/>
    <property type="match status" value="1"/>
</dbReference>
<dbReference type="Pfam" id="PF00700">
    <property type="entry name" value="Flagellin_C"/>
    <property type="match status" value="1"/>
</dbReference>
<evidence type="ECO:0000259" key="6">
    <source>
        <dbReference type="Pfam" id="PF00700"/>
    </source>
</evidence>
<organism evidence="7 8">
    <name type="scientific">Naasia lichenicola</name>
    <dbReference type="NCBI Taxonomy" id="2565933"/>
    <lineage>
        <taxon>Bacteria</taxon>
        <taxon>Bacillati</taxon>
        <taxon>Actinomycetota</taxon>
        <taxon>Actinomycetes</taxon>
        <taxon>Micrococcales</taxon>
        <taxon>Microbacteriaceae</taxon>
        <taxon>Naasia</taxon>
    </lineage>
</organism>
<dbReference type="PANTHER" id="PTHR42792:SF2">
    <property type="entry name" value="FLAGELLIN"/>
    <property type="match status" value="1"/>
</dbReference>
<comment type="subcellular location">
    <subcellularLocation>
        <location evidence="4">Secreted</location>
    </subcellularLocation>
    <subcellularLocation>
        <location evidence="4">Bacterial flagellum</location>
    </subcellularLocation>
</comment>
<comment type="similarity">
    <text evidence="1 4">Belongs to the bacterial flagellin family.</text>
</comment>
<dbReference type="InterPro" id="IPR042187">
    <property type="entry name" value="Flagellin_C_sub2"/>
</dbReference>
<feature type="domain" description="Flagellin C-terminal" evidence="6">
    <location>
        <begin position="284"/>
        <end position="368"/>
    </location>
</feature>
<proteinExistence type="inferred from homology"/>
<evidence type="ECO:0000259" key="5">
    <source>
        <dbReference type="Pfam" id="PF00669"/>
    </source>
</evidence>
<keyword evidence="7" id="KW-0966">Cell projection</keyword>
<keyword evidence="3 4" id="KW-0975">Bacterial flagellum</keyword>
<dbReference type="PANTHER" id="PTHR42792">
    <property type="entry name" value="FLAGELLIN"/>
    <property type="match status" value="1"/>
</dbReference>
<keyword evidence="7" id="KW-0969">Cilium</keyword>
<evidence type="ECO:0000256" key="1">
    <source>
        <dbReference type="ARBA" id="ARBA00005709"/>
    </source>
</evidence>
<dbReference type="InterPro" id="IPR001492">
    <property type="entry name" value="Flagellin"/>
</dbReference>
<dbReference type="RefSeq" id="WP_136427993.1">
    <property type="nucleotide sequence ID" value="NZ_SSSM01000005.1"/>
</dbReference>
<dbReference type="GO" id="GO:0005576">
    <property type="term" value="C:extracellular region"/>
    <property type="evidence" value="ECO:0007669"/>
    <property type="project" value="UniProtKB-SubCell"/>
</dbReference>
<comment type="function">
    <text evidence="4">Flagellin is the subunit protein which polymerizes to form the filaments of bacterial flagella.</text>
</comment>
<evidence type="ECO:0000313" key="7">
    <source>
        <dbReference type="EMBL" id="THG29664.1"/>
    </source>
</evidence>
<keyword evidence="7" id="KW-0282">Flagellum</keyword>
<evidence type="ECO:0000256" key="2">
    <source>
        <dbReference type="ARBA" id="ARBA00020110"/>
    </source>
</evidence>
<dbReference type="InterPro" id="IPR001029">
    <property type="entry name" value="Flagellin_N"/>
</dbReference>
<evidence type="ECO:0000313" key="8">
    <source>
        <dbReference type="Proteomes" id="UP000309133"/>
    </source>
</evidence>
<dbReference type="PRINTS" id="PR00207">
    <property type="entry name" value="FLAGELLIN"/>
</dbReference>
<keyword evidence="4" id="KW-0964">Secreted</keyword>
<dbReference type="AlphaFoldDB" id="A0A4S4FIH4"/>
<dbReference type="EMBL" id="SSSM01000005">
    <property type="protein sequence ID" value="THG29664.1"/>
    <property type="molecule type" value="Genomic_DNA"/>
</dbReference>
<dbReference type="GO" id="GO:0009288">
    <property type="term" value="C:bacterial-type flagellum"/>
    <property type="evidence" value="ECO:0007669"/>
    <property type="project" value="UniProtKB-SubCell"/>
</dbReference>